<reference evidence="2 3" key="1">
    <citation type="journal article" date="2019" name="Commun. Biol.">
        <title>The bagworm genome reveals a unique fibroin gene that provides high tensile strength.</title>
        <authorList>
            <person name="Kono N."/>
            <person name="Nakamura H."/>
            <person name="Ohtoshi R."/>
            <person name="Tomita M."/>
            <person name="Numata K."/>
            <person name="Arakawa K."/>
        </authorList>
    </citation>
    <scope>NUCLEOTIDE SEQUENCE [LARGE SCALE GENOMIC DNA]</scope>
</reference>
<proteinExistence type="predicted"/>
<dbReference type="EMBL" id="BGZK01000636">
    <property type="protein sequence ID" value="GBP53913.1"/>
    <property type="molecule type" value="Genomic_DNA"/>
</dbReference>
<gene>
    <name evidence="2" type="ORF">EVAR_96591_1</name>
</gene>
<feature type="compositionally biased region" description="Pro residues" evidence="1">
    <location>
        <begin position="45"/>
        <end position="61"/>
    </location>
</feature>
<protein>
    <submittedName>
        <fullName evidence="2">Uncharacterized protein</fullName>
    </submittedName>
</protein>
<feature type="compositionally biased region" description="Basic and acidic residues" evidence="1">
    <location>
        <begin position="122"/>
        <end position="156"/>
    </location>
</feature>
<dbReference type="Proteomes" id="UP000299102">
    <property type="component" value="Unassembled WGS sequence"/>
</dbReference>
<comment type="caution">
    <text evidence="2">The sequence shown here is derived from an EMBL/GenBank/DDBJ whole genome shotgun (WGS) entry which is preliminary data.</text>
</comment>
<evidence type="ECO:0000256" key="1">
    <source>
        <dbReference type="SAM" id="MobiDB-lite"/>
    </source>
</evidence>
<dbReference type="AlphaFoldDB" id="A0A4C1WSG8"/>
<name>A0A4C1WSG8_EUMVA</name>
<accession>A0A4C1WSG8</accession>
<feature type="region of interest" description="Disordered" evidence="1">
    <location>
        <begin position="1"/>
        <end position="162"/>
    </location>
</feature>
<keyword evidence="3" id="KW-1185">Reference proteome</keyword>
<feature type="compositionally biased region" description="Basic and acidic residues" evidence="1">
    <location>
        <begin position="18"/>
        <end position="34"/>
    </location>
</feature>
<organism evidence="2 3">
    <name type="scientific">Eumeta variegata</name>
    <name type="common">Bagworm moth</name>
    <name type="synonym">Eumeta japonica</name>
    <dbReference type="NCBI Taxonomy" id="151549"/>
    <lineage>
        <taxon>Eukaryota</taxon>
        <taxon>Metazoa</taxon>
        <taxon>Ecdysozoa</taxon>
        <taxon>Arthropoda</taxon>
        <taxon>Hexapoda</taxon>
        <taxon>Insecta</taxon>
        <taxon>Pterygota</taxon>
        <taxon>Neoptera</taxon>
        <taxon>Endopterygota</taxon>
        <taxon>Lepidoptera</taxon>
        <taxon>Glossata</taxon>
        <taxon>Ditrysia</taxon>
        <taxon>Tineoidea</taxon>
        <taxon>Psychidae</taxon>
        <taxon>Oiketicinae</taxon>
        <taxon>Eumeta</taxon>
    </lineage>
</organism>
<sequence>MRRSVRDSTRRRRTLARAHSDTDCRYRDQRDTRDSGYGSGRARPRPPGPARPRSQPPPRTNRPPHASQPLPLDDFPKVSLPLRDLEAALQQLEEHRNEASTKTSRGDQFEMRDLYLADDDEGRVLHAERRRDRDYDFDSPRPRRDRRVRAANDCSRRANIHF</sequence>
<feature type="compositionally biased region" description="Basic and acidic residues" evidence="1">
    <location>
        <begin position="92"/>
        <end position="115"/>
    </location>
</feature>
<evidence type="ECO:0000313" key="2">
    <source>
        <dbReference type="EMBL" id="GBP53913.1"/>
    </source>
</evidence>
<evidence type="ECO:0000313" key="3">
    <source>
        <dbReference type="Proteomes" id="UP000299102"/>
    </source>
</evidence>
<dbReference type="OrthoDB" id="297496at2759"/>